<comment type="subunit">
    <text evidence="3">Monomer.</text>
</comment>
<comment type="catalytic activity">
    <reaction evidence="12 13">
        <text>L-saccharopine + NAD(+) + H2O = L-lysine + 2-oxoglutarate + NADH + H(+)</text>
        <dbReference type="Rhea" id="RHEA:12440"/>
        <dbReference type="ChEBI" id="CHEBI:15377"/>
        <dbReference type="ChEBI" id="CHEBI:15378"/>
        <dbReference type="ChEBI" id="CHEBI:16810"/>
        <dbReference type="ChEBI" id="CHEBI:32551"/>
        <dbReference type="ChEBI" id="CHEBI:57540"/>
        <dbReference type="ChEBI" id="CHEBI:57945"/>
        <dbReference type="ChEBI" id="CHEBI:57951"/>
        <dbReference type="EC" id="1.5.1.7"/>
    </reaction>
</comment>
<comment type="pathway">
    <text evidence="1 13">Amino-acid biosynthesis; L-lysine biosynthesis via AAA pathway; L-lysine from L-alpha-aminoadipate (fungal route): step 3/3.</text>
</comment>
<evidence type="ECO:0000256" key="12">
    <source>
        <dbReference type="ARBA" id="ARBA00047860"/>
    </source>
</evidence>
<dbReference type="Pfam" id="PF05222">
    <property type="entry name" value="AlaDh_PNT_N"/>
    <property type="match status" value="1"/>
</dbReference>
<keyword evidence="8 13" id="KW-0520">NAD</keyword>
<dbReference type="SUPFAM" id="SSF51735">
    <property type="entry name" value="NAD(P)-binding Rossmann-fold domains"/>
    <property type="match status" value="1"/>
</dbReference>
<evidence type="ECO:0000259" key="15">
    <source>
        <dbReference type="SMART" id="SM01003"/>
    </source>
</evidence>
<dbReference type="SMART" id="SM01003">
    <property type="entry name" value="AlaDh_PNT_N"/>
    <property type="match status" value="1"/>
</dbReference>
<dbReference type="EC" id="1.5.1.7" evidence="4 13"/>
<dbReference type="InterPro" id="IPR007886">
    <property type="entry name" value="AlaDH/PNT_N"/>
</dbReference>
<dbReference type="Gene3D" id="3.40.50.720">
    <property type="entry name" value="NAD(P)-binding Rossmann-like Domain"/>
    <property type="match status" value="2"/>
</dbReference>
<dbReference type="PIRSF" id="PIRSF018250">
    <property type="entry name" value="Saccharopine_DH_Lys"/>
    <property type="match status" value="1"/>
</dbReference>
<gene>
    <name evidence="16" type="ORF">GMARGA_LOCUS22838</name>
</gene>
<evidence type="ECO:0000256" key="10">
    <source>
        <dbReference type="ARBA" id="ARBA00023157"/>
    </source>
</evidence>
<evidence type="ECO:0000256" key="5">
    <source>
        <dbReference type="ARBA" id="ARBA00021221"/>
    </source>
</evidence>
<protein>
    <recommendedName>
        <fullName evidence="5 13">Saccharopine dehydrogenase [NAD(+), L-lysine-forming]</fullName>
        <shortName evidence="13">SDH</shortName>
        <ecNumber evidence="4 13">1.5.1.7</ecNumber>
    </recommendedName>
    <alternativeName>
        <fullName evidence="11 13">Lysine--2-oxoglutarate reductase</fullName>
    </alternativeName>
</protein>
<evidence type="ECO:0000256" key="13">
    <source>
        <dbReference type="PIRNR" id="PIRNR018250"/>
    </source>
</evidence>
<feature type="domain" description="Alanine dehydrogenase/pyridine nucleotide transhydrogenase N-terminal" evidence="15">
    <location>
        <begin position="5"/>
        <end position="134"/>
    </location>
</feature>
<dbReference type="InterPro" id="IPR036291">
    <property type="entry name" value="NAD(P)-bd_dom_sf"/>
</dbReference>
<keyword evidence="10" id="KW-1015">Disulfide bond</keyword>
<proteinExistence type="inferred from homology"/>
<accession>A0ABN7VU22</accession>
<evidence type="ECO:0000259" key="14">
    <source>
        <dbReference type="SMART" id="SM01002"/>
    </source>
</evidence>
<organism evidence="16 17">
    <name type="scientific">Gigaspora margarita</name>
    <dbReference type="NCBI Taxonomy" id="4874"/>
    <lineage>
        <taxon>Eukaryota</taxon>
        <taxon>Fungi</taxon>
        <taxon>Fungi incertae sedis</taxon>
        <taxon>Mucoromycota</taxon>
        <taxon>Glomeromycotina</taxon>
        <taxon>Glomeromycetes</taxon>
        <taxon>Diversisporales</taxon>
        <taxon>Gigasporaceae</taxon>
        <taxon>Gigaspora</taxon>
    </lineage>
</organism>
<feature type="domain" description="Alanine dehydrogenase/pyridine nucleotide transhydrogenase NAD(H)-binding" evidence="14">
    <location>
        <begin position="197"/>
        <end position="330"/>
    </location>
</feature>
<sequence>MVHLWLRAETKPKEHRAALTPNSCKVLIQNGFQITVEKSTQRTLNDEEYEREGCTLVPSGTWKNAPSDAYIIGLKELPENDTSPLSHSHIFFAHCYKNQDGWQDVIRRFVQGNGILLDLEFLTDEKASSLTNIYCDFSIDLYLGRRVAAFGYHAGFAGTALGLCVWAQQQIRPGEKYPSVDHFPNENDLITHVKDQLNKAIGIKGYTPRIMVMGALGRCGKGAADFARKVDIPEENIIKWDLEETKKGGPFPEILEADIFVNCIYLNQKIPPFLTKEMLDLQRKLSVIVDVSCDTTNPNNPIPVYTGNTTFGNPTIAVETKNAHPLDVIAIDHLPTLLPRESSEQYTTDLLPTLLELPNRDTARVWIDAEKLFREKASLIDS</sequence>
<evidence type="ECO:0000256" key="2">
    <source>
        <dbReference type="ARBA" id="ARBA00005689"/>
    </source>
</evidence>
<evidence type="ECO:0000256" key="3">
    <source>
        <dbReference type="ARBA" id="ARBA00011245"/>
    </source>
</evidence>
<evidence type="ECO:0000256" key="7">
    <source>
        <dbReference type="ARBA" id="ARBA00023002"/>
    </source>
</evidence>
<comment type="caution">
    <text evidence="16">The sequence shown here is derived from an EMBL/GenBank/DDBJ whole genome shotgun (WGS) entry which is preliminary data.</text>
</comment>
<keyword evidence="17" id="KW-1185">Reference proteome</keyword>
<evidence type="ECO:0000313" key="16">
    <source>
        <dbReference type="EMBL" id="CAG8799720.1"/>
    </source>
</evidence>
<evidence type="ECO:0000256" key="6">
    <source>
        <dbReference type="ARBA" id="ARBA00022605"/>
    </source>
</evidence>
<evidence type="ECO:0000256" key="8">
    <source>
        <dbReference type="ARBA" id="ARBA00023027"/>
    </source>
</evidence>
<dbReference type="InterPro" id="IPR007698">
    <property type="entry name" value="AlaDH/PNT_NAD(H)-bd"/>
</dbReference>
<name>A0ABN7VU22_GIGMA</name>
<dbReference type="CDD" id="cd12188">
    <property type="entry name" value="SDH"/>
    <property type="match status" value="1"/>
</dbReference>
<evidence type="ECO:0000313" key="17">
    <source>
        <dbReference type="Proteomes" id="UP000789901"/>
    </source>
</evidence>
<dbReference type="Proteomes" id="UP000789901">
    <property type="component" value="Unassembled WGS sequence"/>
</dbReference>
<dbReference type="EMBL" id="CAJVQB010022481">
    <property type="protein sequence ID" value="CAG8799720.1"/>
    <property type="molecule type" value="Genomic_DNA"/>
</dbReference>
<evidence type="ECO:0000256" key="1">
    <source>
        <dbReference type="ARBA" id="ARBA00004884"/>
    </source>
</evidence>
<dbReference type="PANTHER" id="PTHR11133:SF23">
    <property type="entry name" value="SACCHAROPINE DEHYDROGENASE [NAD(+), L-LYSINE-FORMING]"/>
    <property type="match status" value="1"/>
</dbReference>
<keyword evidence="7 13" id="KW-0560">Oxidoreductase</keyword>
<reference evidence="16 17" key="1">
    <citation type="submission" date="2021-06" db="EMBL/GenBank/DDBJ databases">
        <authorList>
            <person name="Kallberg Y."/>
            <person name="Tangrot J."/>
            <person name="Rosling A."/>
        </authorList>
    </citation>
    <scope>NUCLEOTIDE SEQUENCE [LARGE SCALE GENOMIC DNA]</scope>
    <source>
        <strain evidence="16 17">120-4 pot B 10/14</strain>
    </source>
</reference>
<dbReference type="Pfam" id="PF01262">
    <property type="entry name" value="AlaDh_PNT_C"/>
    <property type="match status" value="1"/>
</dbReference>
<dbReference type="SMART" id="SM01002">
    <property type="entry name" value="AlaDh_PNT_C"/>
    <property type="match status" value="1"/>
</dbReference>
<keyword evidence="6 13" id="KW-0028">Amino-acid biosynthesis</keyword>
<dbReference type="SUPFAM" id="SSF52283">
    <property type="entry name" value="Formate/glycerate dehydrogenase catalytic domain-like"/>
    <property type="match status" value="1"/>
</dbReference>
<evidence type="ECO:0000256" key="9">
    <source>
        <dbReference type="ARBA" id="ARBA00023154"/>
    </source>
</evidence>
<evidence type="ECO:0000256" key="11">
    <source>
        <dbReference type="ARBA" id="ARBA00033228"/>
    </source>
</evidence>
<evidence type="ECO:0000256" key="4">
    <source>
        <dbReference type="ARBA" id="ARBA00012847"/>
    </source>
</evidence>
<dbReference type="InterPro" id="IPR027281">
    <property type="entry name" value="Lys1"/>
</dbReference>
<dbReference type="InterPro" id="IPR051168">
    <property type="entry name" value="AASS"/>
</dbReference>
<comment type="similarity">
    <text evidence="2 13">Belongs to the AlaDH/PNT family.</text>
</comment>
<dbReference type="PANTHER" id="PTHR11133">
    <property type="entry name" value="SACCHAROPINE DEHYDROGENASE"/>
    <property type="match status" value="1"/>
</dbReference>
<keyword evidence="9 13" id="KW-0457">Lysine biosynthesis</keyword>